<dbReference type="OrthoDB" id="77539at2759"/>
<accession>A0A2A2KN03</accession>
<reference evidence="2 3" key="1">
    <citation type="journal article" date="2017" name="Curr. Biol.">
        <title>Genome architecture and evolution of a unichromosomal asexual nematode.</title>
        <authorList>
            <person name="Fradin H."/>
            <person name="Zegar C."/>
            <person name="Gutwein M."/>
            <person name="Lucas J."/>
            <person name="Kovtun M."/>
            <person name="Corcoran D."/>
            <person name="Baugh L.R."/>
            <person name="Kiontke K."/>
            <person name="Gunsalus K."/>
            <person name="Fitch D.H."/>
            <person name="Piano F."/>
        </authorList>
    </citation>
    <scope>NUCLEOTIDE SEQUENCE [LARGE SCALE GENOMIC DNA]</scope>
    <source>
        <strain evidence="2">PF1309</strain>
    </source>
</reference>
<feature type="domain" description="Apple" evidence="1">
    <location>
        <begin position="34"/>
        <end position="73"/>
    </location>
</feature>
<protein>
    <recommendedName>
        <fullName evidence="1">Apple domain-containing protein</fullName>
    </recommendedName>
</protein>
<dbReference type="Gene3D" id="3.50.4.10">
    <property type="entry name" value="Hepatocyte Growth Factor"/>
    <property type="match status" value="2"/>
</dbReference>
<dbReference type="STRING" id="2018661.A0A2A2KN03"/>
<evidence type="ECO:0000313" key="3">
    <source>
        <dbReference type="Proteomes" id="UP000218231"/>
    </source>
</evidence>
<evidence type="ECO:0000259" key="1">
    <source>
        <dbReference type="Pfam" id="PF14295"/>
    </source>
</evidence>
<comment type="caution">
    <text evidence="2">The sequence shown here is derived from an EMBL/GenBank/DDBJ whole genome shotgun (WGS) entry which is preliminary data.</text>
</comment>
<dbReference type="Pfam" id="PF14295">
    <property type="entry name" value="PAN_4"/>
    <property type="match status" value="2"/>
</dbReference>
<evidence type="ECO:0000313" key="2">
    <source>
        <dbReference type="EMBL" id="PAV75302.1"/>
    </source>
</evidence>
<dbReference type="Proteomes" id="UP000218231">
    <property type="component" value="Unassembled WGS sequence"/>
</dbReference>
<dbReference type="EMBL" id="LIAE01008136">
    <property type="protein sequence ID" value="PAV75302.1"/>
    <property type="molecule type" value="Genomic_DNA"/>
</dbReference>
<gene>
    <name evidence="2" type="ORF">WR25_18474</name>
</gene>
<dbReference type="InterPro" id="IPR003609">
    <property type="entry name" value="Pan_app"/>
</dbReference>
<name>A0A2A2KN03_9BILA</name>
<keyword evidence="3" id="KW-1185">Reference proteome</keyword>
<proteinExistence type="predicted"/>
<dbReference type="AlphaFoldDB" id="A0A2A2KN03"/>
<feature type="domain" description="Apple" evidence="1">
    <location>
        <begin position="137"/>
        <end position="174"/>
    </location>
</feature>
<organism evidence="2 3">
    <name type="scientific">Diploscapter pachys</name>
    <dbReference type="NCBI Taxonomy" id="2018661"/>
    <lineage>
        <taxon>Eukaryota</taxon>
        <taxon>Metazoa</taxon>
        <taxon>Ecdysozoa</taxon>
        <taxon>Nematoda</taxon>
        <taxon>Chromadorea</taxon>
        <taxon>Rhabditida</taxon>
        <taxon>Rhabditina</taxon>
        <taxon>Rhabditomorpha</taxon>
        <taxon>Rhabditoidea</taxon>
        <taxon>Rhabditidae</taxon>
        <taxon>Diploscapter</taxon>
    </lineage>
</organism>
<sequence>MKFSTYRIVPRSSQTNMIKWKSGEGSMWWSNGCDYLGYDFDNQRSQPAECGGLCAVREECVAFTWNNGVCYLKRGPIRNVSAKNKFSVVAPNCAPHATVCGYKGLHGHPLINKEKMAFFSAVRHAGKIKWIQDCSIWGADLRQVASRAEQCGDLCAADKECNTFEWQRGTCYLKKLCRYPIWNMGEQWPRFLKDAVCGRVFKDNVERNFLGWTSNNIQCL</sequence>